<evidence type="ECO:0000259" key="1">
    <source>
        <dbReference type="PROSITE" id="PS51677"/>
    </source>
</evidence>
<reference evidence="2" key="1">
    <citation type="submission" date="2018-06" db="EMBL/GenBank/DDBJ databases">
        <authorList>
            <person name="Zhirakovskaya E."/>
        </authorList>
    </citation>
    <scope>NUCLEOTIDE SEQUENCE</scope>
</reference>
<feature type="domain" description="NodB homology" evidence="1">
    <location>
        <begin position="6"/>
        <end position="265"/>
    </location>
</feature>
<organism evidence="2">
    <name type="scientific">hydrothermal vent metagenome</name>
    <dbReference type="NCBI Taxonomy" id="652676"/>
    <lineage>
        <taxon>unclassified sequences</taxon>
        <taxon>metagenomes</taxon>
        <taxon>ecological metagenomes</taxon>
    </lineage>
</organism>
<gene>
    <name evidence="2" type="ORF">MNBD_DELTA04-1735</name>
</gene>
<dbReference type="InterPro" id="IPR002509">
    <property type="entry name" value="NODB_dom"/>
</dbReference>
<dbReference type="InterPro" id="IPR011330">
    <property type="entry name" value="Glyco_hydro/deAcase_b/a-brl"/>
</dbReference>
<accession>A0A3B0WB41</accession>
<dbReference type="Gene3D" id="3.20.20.370">
    <property type="entry name" value="Glycoside hydrolase/deacetylase"/>
    <property type="match status" value="1"/>
</dbReference>
<protein>
    <submittedName>
        <fullName evidence="2">4-deoxy-4-formamido-L-arabinose-phosphoundecaprenol deformylase ArnD</fullName>
    </submittedName>
</protein>
<dbReference type="EMBL" id="UOEY01000136">
    <property type="protein sequence ID" value="VAW41756.1"/>
    <property type="molecule type" value="Genomic_DNA"/>
</dbReference>
<name>A0A3B0WB41_9ZZZZ</name>
<dbReference type="PANTHER" id="PTHR10587">
    <property type="entry name" value="GLYCOSYL TRANSFERASE-RELATED"/>
    <property type="match status" value="1"/>
</dbReference>
<dbReference type="NCBIfam" id="NF011923">
    <property type="entry name" value="PRK15394.1"/>
    <property type="match status" value="1"/>
</dbReference>
<proteinExistence type="predicted"/>
<sequence>MCPGEIKAGLRIDVDTLRGTRLGVPGLLHVLARRQIKATFFFSVGPDNMGRHLWRLLRPAFLAKMVRNRAVNLYGWDILLRGTLWPGAMIGRQCAAEIRQAAEAGHEIGLHAWDHHRWQSRLKKMNGREVWQEMDRGREALENIIGRPVRCAAAPAWRITDTALKQREKFAFHYNSDCRGQSVFYPLVEGRTLSRPQVPTTLPTYDELIGRNGITSRNYNEHLIKLFRPGRLNVLTIHAEAEGISCLGLFQDFLKKARQRGITFVPLMDMLNSSEAIGTSAIVPGRAGGRDGWISSQETVPRP</sequence>
<dbReference type="AlphaFoldDB" id="A0A3B0WB41"/>
<dbReference type="PROSITE" id="PS51677">
    <property type="entry name" value="NODB"/>
    <property type="match status" value="1"/>
</dbReference>
<evidence type="ECO:0000313" key="2">
    <source>
        <dbReference type="EMBL" id="VAW41756.1"/>
    </source>
</evidence>
<dbReference type="GO" id="GO:0016810">
    <property type="term" value="F:hydrolase activity, acting on carbon-nitrogen (but not peptide) bonds"/>
    <property type="evidence" value="ECO:0007669"/>
    <property type="project" value="InterPro"/>
</dbReference>
<dbReference type="PANTHER" id="PTHR10587:SF137">
    <property type="entry name" value="4-DEOXY-4-FORMAMIDO-L-ARABINOSE-PHOSPHOUNDECAPRENOL DEFORMYLASE ARND-RELATED"/>
    <property type="match status" value="1"/>
</dbReference>
<dbReference type="GO" id="GO:0005975">
    <property type="term" value="P:carbohydrate metabolic process"/>
    <property type="evidence" value="ECO:0007669"/>
    <property type="project" value="InterPro"/>
</dbReference>
<dbReference type="SUPFAM" id="SSF88713">
    <property type="entry name" value="Glycoside hydrolase/deacetylase"/>
    <property type="match status" value="1"/>
</dbReference>
<dbReference type="InterPro" id="IPR050248">
    <property type="entry name" value="Polysacc_deacetylase_ArnD"/>
</dbReference>
<dbReference type="Pfam" id="PF01522">
    <property type="entry name" value="Polysacc_deac_1"/>
    <property type="match status" value="1"/>
</dbReference>